<evidence type="ECO:0000256" key="2">
    <source>
        <dbReference type="ARBA" id="ARBA00023054"/>
    </source>
</evidence>
<dbReference type="Pfam" id="PF25975">
    <property type="entry name" value="CzcB_C"/>
    <property type="match status" value="1"/>
</dbReference>
<evidence type="ECO:0000259" key="5">
    <source>
        <dbReference type="Pfam" id="PF25990"/>
    </source>
</evidence>
<dbReference type="Gene3D" id="1.10.287.470">
    <property type="entry name" value="Helix hairpin bin"/>
    <property type="match status" value="1"/>
</dbReference>
<dbReference type="EMBL" id="VSSQ01010358">
    <property type="protein sequence ID" value="MPM44120.1"/>
    <property type="molecule type" value="Genomic_DNA"/>
</dbReference>
<feature type="domain" description="YknX-like beta-barrel" evidence="5">
    <location>
        <begin position="256"/>
        <end position="333"/>
    </location>
</feature>
<comment type="subcellular location">
    <subcellularLocation>
        <location evidence="1">Cell envelope</location>
    </subcellularLocation>
</comment>
<dbReference type="AlphaFoldDB" id="A0A644ZT12"/>
<sequence length="413" mass="46057">MKNFSKVLIFIVLCSLSLAACKKKETQQIPVGKVAKGTLFLDLYEEGEIEAIKSINIVAPMISWRYGNLKITELVKDGQEVKAGDTLIVFDPSEVLKGIVEAESSLEIAQAEFDKMKAQQQSELEELKAAYEVTRISHEISKIRFESAGYESEIKKKEIRLNLDKADIALERAKEQIDNRIKIQKEEIKQKNLSIMQFQSRLDEARETLQKLSVVTPSSGIAILSKNWSSNNKFQIGDQCWSGFPIIQLPDLSSLKATVKINEVDVAKISKGQKVEIKPDAFSDSIFSGTVNSIANLAVNKDESSKIKVFPVEILLNESDKNLLPGLTVSCRIIMDKVENVLFIPLDALFVEGDKNFVYKKKGAGYEKAEIETGISNTDYIVVVSGLKEGEEIALVNPFAKETEEKKTENAEI</sequence>
<dbReference type="PROSITE" id="PS51257">
    <property type="entry name" value="PROKAR_LIPOPROTEIN"/>
    <property type="match status" value="1"/>
</dbReference>
<dbReference type="SUPFAM" id="SSF111369">
    <property type="entry name" value="HlyD-like secretion proteins"/>
    <property type="match status" value="1"/>
</dbReference>
<dbReference type="PANTHER" id="PTHR32347:SF23">
    <property type="entry name" value="BLL5650 PROTEIN"/>
    <property type="match status" value="1"/>
</dbReference>
<dbReference type="Pfam" id="PF25990">
    <property type="entry name" value="Beta-barrel_YknX"/>
    <property type="match status" value="1"/>
</dbReference>
<feature type="domain" description="CzcB-like C-terminal circularly permuted SH3-like" evidence="4">
    <location>
        <begin position="344"/>
        <end position="399"/>
    </location>
</feature>
<gene>
    <name evidence="6" type="primary">mdtA_57</name>
    <name evidence="6" type="ORF">SDC9_90798</name>
</gene>
<accession>A0A644ZT12</accession>
<dbReference type="InterPro" id="IPR058649">
    <property type="entry name" value="CzcB_C"/>
</dbReference>
<evidence type="ECO:0000256" key="1">
    <source>
        <dbReference type="ARBA" id="ARBA00004196"/>
    </source>
</evidence>
<evidence type="ECO:0000256" key="3">
    <source>
        <dbReference type="SAM" id="Coils"/>
    </source>
</evidence>
<evidence type="ECO:0000313" key="6">
    <source>
        <dbReference type="EMBL" id="MPM44120.1"/>
    </source>
</evidence>
<proteinExistence type="predicted"/>
<organism evidence="6">
    <name type="scientific">bioreactor metagenome</name>
    <dbReference type="NCBI Taxonomy" id="1076179"/>
    <lineage>
        <taxon>unclassified sequences</taxon>
        <taxon>metagenomes</taxon>
        <taxon>ecological metagenomes</taxon>
    </lineage>
</organism>
<dbReference type="Gene3D" id="2.40.50.100">
    <property type="match status" value="1"/>
</dbReference>
<dbReference type="InterPro" id="IPR050465">
    <property type="entry name" value="UPF0194_transport"/>
</dbReference>
<keyword evidence="2 3" id="KW-0175">Coiled coil</keyword>
<comment type="caution">
    <text evidence="6">The sequence shown here is derived from an EMBL/GenBank/DDBJ whole genome shotgun (WGS) entry which is preliminary data.</text>
</comment>
<name>A0A644ZT12_9ZZZZ</name>
<protein>
    <submittedName>
        <fullName evidence="6">Multidrug resistance protein MdtA</fullName>
    </submittedName>
</protein>
<dbReference type="InterPro" id="IPR058636">
    <property type="entry name" value="Beta-barrel_YknX"/>
</dbReference>
<evidence type="ECO:0000259" key="4">
    <source>
        <dbReference type="Pfam" id="PF25975"/>
    </source>
</evidence>
<feature type="coiled-coil region" evidence="3">
    <location>
        <begin position="99"/>
        <end position="215"/>
    </location>
</feature>
<dbReference type="Gene3D" id="2.40.30.170">
    <property type="match status" value="1"/>
</dbReference>
<reference evidence="6" key="1">
    <citation type="submission" date="2019-08" db="EMBL/GenBank/DDBJ databases">
        <authorList>
            <person name="Kucharzyk K."/>
            <person name="Murdoch R.W."/>
            <person name="Higgins S."/>
            <person name="Loffler F."/>
        </authorList>
    </citation>
    <scope>NUCLEOTIDE SEQUENCE</scope>
</reference>
<dbReference type="Gene3D" id="2.40.420.20">
    <property type="match status" value="1"/>
</dbReference>
<dbReference type="GO" id="GO:0030313">
    <property type="term" value="C:cell envelope"/>
    <property type="evidence" value="ECO:0007669"/>
    <property type="project" value="UniProtKB-SubCell"/>
</dbReference>
<dbReference type="PANTHER" id="PTHR32347">
    <property type="entry name" value="EFFLUX SYSTEM COMPONENT YKNX-RELATED"/>
    <property type="match status" value="1"/>
</dbReference>